<evidence type="ECO:0000313" key="4">
    <source>
        <dbReference type="EMBL" id="EPS29636.1"/>
    </source>
</evidence>
<feature type="region of interest" description="Disordered" evidence="2">
    <location>
        <begin position="539"/>
        <end position="660"/>
    </location>
</feature>
<dbReference type="eggNOG" id="ENOG502SM8G">
    <property type="taxonomic scope" value="Eukaryota"/>
</dbReference>
<feature type="domain" description="Xylanolytic transcriptional activator regulatory" evidence="3">
    <location>
        <begin position="251"/>
        <end position="325"/>
    </location>
</feature>
<dbReference type="GO" id="GO:0003677">
    <property type="term" value="F:DNA binding"/>
    <property type="evidence" value="ECO:0007669"/>
    <property type="project" value="InterPro"/>
</dbReference>
<dbReference type="Proteomes" id="UP000019376">
    <property type="component" value="Unassembled WGS sequence"/>
</dbReference>
<dbReference type="PANTHER" id="PTHR46910">
    <property type="entry name" value="TRANSCRIPTION FACTOR PDR1"/>
    <property type="match status" value="1"/>
</dbReference>
<feature type="region of interest" description="Disordered" evidence="2">
    <location>
        <begin position="83"/>
        <end position="112"/>
    </location>
</feature>
<dbReference type="HOGENOM" id="CLU_017443_2_0_1"/>
<dbReference type="SMART" id="SM00906">
    <property type="entry name" value="Fungal_trans"/>
    <property type="match status" value="1"/>
</dbReference>
<dbReference type="EMBL" id="KB644412">
    <property type="protein sequence ID" value="EPS29636.1"/>
    <property type="molecule type" value="Genomic_DNA"/>
</dbReference>
<feature type="region of interest" description="Disordered" evidence="2">
    <location>
        <begin position="1"/>
        <end position="59"/>
    </location>
</feature>
<name>S7ZLR7_PENO1</name>
<dbReference type="PANTHER" id="PTHR46910:SF9">
    <property type="entry name" value="MISCELLANEOUS ZN(II)2CYS6 TRANSCRIPTION FACTOR (EUROFUNG)"/>
    <property type="match status" value="1"/>
</dbReference>
<dbReference type="GO" id="GO:0003700">
    <property type="term" value="F:DNA-binding transcription factor activity"/>
    <property type="evidence" value="ECO:0007669"/>
    <property type="project" value="InterPro"/>
</dbReference>
<feature type="compositionally biased region" description="Low complexity" evidence="2">
    <location>
        <begin position="564"/>
        <end position="578"/>
    </location>
</feature>
<feature type="compositionally biased region" description="Basic and acidic residues" evidence="2">
    <location>
        <begin position="590"/>
        <end position="600"/>
    </location>
</feature>
<dbReference type="CDD" id="cd12148">
    <property type="entry name" value="fungal_TF_MHR"/>
    <property type="match status" value="1"/>
</dbReference>
<evidence type="ECO:0000259" key="3">
    <source>
        <dbReference type="SMART" id="SM00906"/>
    </source>
</evidence>
<organism evidence="4 5">
    <name type="scientific">Penicillium oxalicum (strain 114-2 / CGMCC 5302)</name>
    <name type="common">Penicillium decumbens</name>
    <dbReference type="NCBI Taxonomy" id="933388"/>
    <lineage>
        <taxon>Eukaryota</taxon>
        <taxon>Fungi</taxon>
        <taxon>Dikarya</taxon>
        <taxon>Ascomycota</taxon>
        <taxon>Pezizomycotina</taxon>
        <taxon>Eurotiomycetes</taxon>
        <taxon>Eurotiomycetidae</taxon>
        <taxon>Eurotiales</taxon>
        <taxon>Aspergillaceae</taxon>
        <taxon>Penicillium</taxon>
    </lineage>
</organism>
<feature type="compositionally biased region" description="Basic and acidic residues" evidence="2">
    <location>
        <begin position="625"/>
        <end position="641"/>
    </location>
</feature>
<dbReference type="Pfam" id="PF04082">
    <property type="entry name" value="Fungal_trans"/>
    <property type="match status" value="1"/>
</dbReference>
<gene>
    <name evidence="4" type="ORF">PDE_04586</name>
</gene>
<evidence type="ECO:0000256" key="1">
    <source>
        <dbReference type="ARBA" id="ARBA00023242"/>
    </source>
</evidence>
<reference evidence="4 5" key="1">
    <citation type="journal article" date="2013" name="PLoS ONE">
        <title>Genomic and secretomic analyses reveal unique features of the lignocellulolytic enzyme system of Penicillium decumbens.</title>
        <authorList>
            <person name="Liu G."/>
            <person name="Zhang L."/>
            <person name="Wei X."/>
            <person name="Zou G."/>
            <person name="Qin Y."/>
            <person name="Ma L."/>
            <person name="Li J."/>
            <person name="Zheng H."/>
            <person name="Wang S."/>
            <person name="Wang C."/>
            <person name="Xun L."/>
            <person name="Zhao G.-P."/>
            <person name="Zhou Z."/>
            <person name="Qu Y."/>
        </authorList>
    </citation>
    <scope>NUCLEOTIDE SEQUENCE [LARGE SCALE GENOMIC DNA]</scope>
    <source>
        <strain evidence="5">114-2 / CGMCC 5302</strain>
    </source>
</reference>
<dbReference type="InterPro" id="IPR050987">
    <property type="entry name" value="AtrR-like"/>
</dbReference>
<dbReference type="PhylomeDB" id="S7ZLR7"/>
<sequence length="710" mass="79453">MTASSSPGPCSEEDGSDRQYESRAVKRRRLVGSPTDSPRPSPREIGVMREPTKTGSASFLGSSSGIHFIRHVYDIFSRRSKDAQQIRQRENSSVPGEDDQLKRQGIGSTGSDGFWSPNEVTVDLDVRFSFKDMVAWTRYYFENWHPCFPSVHAPSVLESMAELATHGPSSVDRLDMVIIRSILSISLADERQSRIHSPCRGSIPRTLVFEDVQHVTHEVHILLAENTTLRTLQAVFTAQLLLVSLLRLNAASRLGGIIIRTAFHLGLHRCPGRFSCFSARETEIRRRLFWSIYSLDRYLSQALGIPLGIRDDDIDVCFPNAETHNSSSKEIAHDPRLDLLSHLARFAQVRGLILELRNKSISHSNASTAEASRVNGEIAQWWNRVYDAVYLTDDIAEFQTWTSAKFSPCHRLLLEILRHEAIISMNRPLLAAKKPNPEYKHALQTCISSSRSLLLALKNHLSSAFDAPLTWPSYTWITWIASLILMYASWEGEIPVTTALKHARIAIQILEHLSLRRSIWPETCIGAIKSMQSSLSARSHLQSRHRDLGQPIGTTYRSDTHSISSPSNSPNRTRSSNTMSPTYQVTSQSESHDPCEDHAENMSFSVENARRSDPLSFPTPSAPENVHDGNDSSAHENDAHGGIDSANQSQTMSSRDTAGGVFDDSVNNDAFLSSTIFDQNSFAFSDPFSIMMTDAWSVADRPWMIHGDPW</sequence>
<feature type="compositionally biased region" description="Polar residues" evidence="2">
    <location>
        <begin position="645"/>
        <end position="656"/>
    </location>
</feature>
<feature type="compositionally biased region" description="Polar residues" evidence="2">
    <location>
        <begin position="552"/>
        <end position="563"/>
    </location>
</feature>
<keyword evidence="1" id="KW-0539">Nucleus</keyword>
<accession>S7ZLR7</accession>
<evidence type="ECO:0000313" key="5">
    <source>
        <dbReference type="Proteomes" id="UP000019376"/>
    </source>
</evidence>
<dbReference type="OrthoDB" id="3266505at2759"/>
<feature type="compositionally biased region" description="Polar residues" evidence="2">
    <location>
        <begin position="579"/>
        <end position="589"/>
    </location>
</feature>
<keyword evidence="5" id="KW-1185">Reference proteome</keyword>
<protein>
    <recommendedName>
        <fullName evidence="3">Xylanolytic transcriptional activator regulatory domain-containing protein</fullName>
    </recommendedName>
</protein>
<dbReference type="AlphaFoldDB" id="S7ZLR7"/>
<dbReference type="STRING" id="933388.S7ZLR7"/>
<proteinExistence type="predicted"/>
<dbReference type="GO" id="GO:0006351">
    <property type="term" value="P:DNA-templated transcription"/>
    <property type="evidence" value="ECO:0007669"/>
    <property type="project" value="InterPro"/>
</dbReference>
<dbReference type="GO" id="GO:0008270">
    <property type="term" value="F:zinc ion binding"/>
    <property type="evidence" value="ECO:0007669"/>
    <property type="project" value="InterPro"/>
</dbReference>
<dbReference type="InterPro" id="IPR007219">
    <property type="entry name" value="XnlR_reg_dom"/>
</dbReference>
<evidence type="ECO:0000256" key="2">
    <source>
        <dbReference type="SAM" id="MobiDB-lite"/>
    </source>
</evidence>